<evidence type="ECO:0000256" key="5">
    <source>
        <dbReference type="ARBA" id="ARBA00038304"/>
    </source>
</evidence>
<keyword evidence="14" id="KW-1185">Reference proteome</keyword>
<keyword evidence="2" id="KW-0507">mRNA processing</keyword>
<evidence type="ECO:0000313" key="14">
    <source>
        <dbReference type="Proteomes" id="UP001270362"/>
    </source>
</evidence>
<dbReference type="GO" id="GO:0006397">
    <property type="term" value="P:mRNA processing"/>
    <property type="evidence" value="ECO:0007669"/>
    <property type="project" value="UniProtKB-KW"/>
</dbReference>
<dbReference type="FunFam" id="2.130.10.10:FF:000788">
    <property type="entry name" value="mRNA cleavage and polyadenylation factor subunit"/>
    <property type="match status" value="1"/>
</dbReference>
<feature type="domain" description="RSE1/DDB1/CPSF1 second beta-propeller" evidence="12">
    <location>
        <begin position="591"/>
        <end position="1004"/>
    </location>
</feature>
<dbReference type="InterPro" id="IPR004871">
    <property type="entry name" value="RSE1/DDB1/CPSF1_C"/>
</dbReference>
<evidence type="ECO:0000256" key="6">
    <source>
        <dbReference type="ARBA" id="ARBA00039187"/>
    </source>
</evidence>
<evidence type="ECO:0000256" key="1">
    <source>
        <dbReference type="ARBA" id="ARBA00004123"/>
    </source>
</evidence>
<dbReference type="Proteomes" id="UP001270362">
    <property type="component" value="Unassembled WGS sequence"/>
</dbReference>
<dbReference type="EMBL" id="JAULSO010000001">
    <property type="protein sequence ID" value="KAK3695052.1"/>
    <property type="molecule type" value="Genomic_DNA"/>
</dbReference>
<feature type="domain" description="RSE1/DDB1/CPSF1 C-terminal" evidence="10">
    <location>
        <begin position="1076"/>
        <end position="1424"/>
    </location>
</feature>
<dbReference type="GO" id="GO:0003723">
    <property type="term" value="F:RNA binding"/>
    <property type="evidence" value="ECO:0007669"/>
    <property type="project" value="UniProtKB-KW"/>
</dbReference>
<feature type="region of interest" description="Disordered" evidence="9">
    <location>
        <begin position="1317"/>
        <end position="1343"/>
    </location>
</feature>
<name>A0AAE1CHU1_9PEZI</name>
<evidence type="ECO:0000256" key="7">
    <source>
        <dbReference type="ARBA" id="ARBA00039443"/>
    </source>
</evidence>
<dbReference type="InterPro" id="IPR058543">
    <property type="entry name" value="Beta-prop_RSE1/DDB1/CPSF1_2nd"/>
</dbReference>
<evidence type="ECO:0000256" key="3">
    <source>
        <dbReference type="ARBA" id="ARBA00022884"/>
    </source>
</evidence>
<reference evidence="13" key="2">
    <citation type="submission" date="2023-06" db="EMBL/GenBank/DDBJ databases">
        <authorList>
            <consortium name="Lawrence Berkeley National Laboratory"/>
            <person name="Haridas S."/>
            <person name="Hensen N."/>
            <person name="Bonometti L."/>
            <person name="Westerberg I."/>
            <person name="Brannstrom I.O."/>
            <person name="Guillou S."/>
            <person name="Cros-Aarteil S."/>
            <person name="Calhoun S."/>
            <person name="Kuo A."/>
            <person name="Mondo S."/>
            <person name="Pangilinan J."/>
            <person name="Riley R."/>
            <person name="Labutti K."/>
            <person name="Andreopoulos B."/>
            <person name="Lipzen A."/>
            <person name="Chen C."/>
            <person name="Yanf M."/>
            <person name="Daum C."/>
            <person name="Ng V."/>
            <person name="Clum A."/>
            <person name="Steindorff A."/>
            <person name="Ohm R."/>
            <person name="Martin F."/>
            <person name="Silar P."/>
            <person name="Natvig D."/>
            <person name="Lalanne C."/>
            <person name="Gautier V."/>
            <person name="Ament-Velasquez S.L."/>
            <person name="Kruys A."/>
            <person name="Hutchinson M.I."/>
            <person name="Powell A.J."/>
            <person name="Barry K."/>
            <person name="Miller A.N."/>
            <person name="Grigoriev I.V."/>
            <person name="Debuchy R."/>
            <person name="Gladieux P."/>
            <person name="Thoren M.H."/>
            <person name="Johannesson H."/>
        </authorList>
    </citation>
    <scope>NUCLEOTIDE SEQUENCE</scope>
    <source>
        <strain evidence="13">CBS 314.62</strain>
    </source>
</reference>
<comment type="similarity">
    <text evidence="5">Belongs to the CFT1 family.</text>
</comment>
<comment type="caution">
    <text evidence="13">The sequence shown here is derived from an EMBL/GenBank/DDBJ whole genome shotgun (WGS) entry which is preliminary data.</text>
</comment>
<dbReference type="Pfam" id="PF10433">
    <property type="entry name" value="Beta-prop_RSE1_1st"/>
    <property type="match status" value="1"/>
</dbReference>
<keyword evidence="4" id="KW-0539">Nucleus</keyword>
<dbReference type="InterPro" id="IPR015943">
    <property type="entry name" value="WD40/YVTN_repeat-like_dom_sf"/>
</dbReference>
<evidence type="ECO:0000259" key="11">
    <source>
        <dbReference type="Pfam" id="PF10433"/>
    </source>
</evidence>
<accession>A0AAE1CHU1</accession>
<protein>
    <recommendedName>
        <fullName evidence="7">Protein CFT1</fullName>
    </recommendedName>
    <alternativeName>
        <fullName evidence="8">Cleavage factor two protein 1</fullName>
    </alternativeName>
    <alternativeName>
        <fullName evidence="6">Protein cft1</fullName>
    </alternativeName>
</protein>
<evidence type="ECO:0000256" key="9">
    <source>
        <dbReference type="SAM" id="MobiDB-lite"/>
    </source>
</evidence>
<evidence type="ECO:0000259" key="12">
    <source>
        <dbReference type="Pfam" id="PF23726"/>
    </source>
</evidence>
<feature type="domain" description="RSE1/DDB1/CPSF1 first beta-propeller" evidence="11">
    <location>
        <begin position="105"/>
        <end position="473"/>
    </location>
</feature>
<dbReference type="InterPro" id="IPR050358">
    <property type="entry name" value="RSE1/DDB1/CFT1"/>
</dbReference>
<dbReference type="InterPro" id="IPR018846">
    <property type="entry name" value="Beta-prop_RSE1/DDB1/CPSF1_1st"/>
</dbReference>
<dbReference type="GO" id="GO:0005634">
    <property type="term" value="C:nucleus"/>
    <property type="evidence" value="ECO:0007669"/>
    <property type="project" value="UniProtKB-SubCell"/>
</dbReference>
<proteinExistence type="inferred from homology"/>
<dbReference type="PANTHER" id="PTHR10644">
    <property type="entry name" value="DNA REPAIR/RNA PROCESSING CPSF FAMILY"/>
    <property type="match status" value="1"/>
</dbReference>
<evidence type="ECO:0000313" key="13">
    <source>
        <dbReference type="EMBL" id="KAK3695052.1"/>
    </source>
</evidence>
<gene>
    <name evidence="13" type="ORF">B0T22DRAFT_526685</name>
</gene>
<evidence type="ECO:0000259" key="10">
    <source>
        <dbReference type="Pfam" id="PF03178"/>
    </source>
</evidence>
<feature type="compositionally biased region" description="Polar residues" evidence="9">
    <location>
        <begin position="1317"/>
        <end position="1340"/>
    </location>
</feature>
<sequence length="1462" mass="158568">MQCYTELTPPTAVTHSITLQFVPGQGTNLAVAKSSLLQIFRTKIVSAELDTLQSQNQNQNQNQSAAQLSRAAGRYDSRLANDDDGLEMSFLGGDNPVSRADRANSTRLVLVADIALPGTITGMAKIKTPNSKSGGDALLIALKDARLSLVEWDVKRHGLTTVSIHYYEQDELQGSPWAAQLSHHVNFLAADPGSRCAALKFGARNLAILPFKQADEDIDMGNWDEALDGQRPAKDVSSAVINGTSNIEDTPYSPSFVLRLSNLDPSLLHPVHLAFLHEYREPTFGILSSTKNASNSLGRRDHFTFMVFTLDLQQKASTTILSVGGLPQDLFRVVALPAPVGGALLVGANELIHIDQSGKPNGVAVNPLTKQCTSFGLVDQSDLNLRLEDCAIEVLTADLGEFLIILNDGRMALVTFRIDGRTVSGLEVKMLPSETGGSIIPSRVSSLTRIGRTTMFAGSEEGDSLVFGWTRRQAGQTARRKSQIVDADFDIDFEDEDMMEDDEDDLYGEAAPPPPVTGTNTGKAGELSFRIHDRMMSIAPIQKITYGRPAWLPGSEEEQNSAGVRSELQMVCAVGRGKSGSLAIMNLAMQPKVIGRFEFPEARGFWAVSSKKPIPKSLQGDKGGNAIGNDYDTSGQYDKYMIVAKVDLDGYETSDVYALTAAGFESLTGTEFEPAAGFTVEAGTMGKESRIIQVLKLEVRCYDGDLGLSQIIPMLDEETGAEPRVISASIADPYLLLIRDDASILVLFARLSRVKLEYDLEELDKDDEALVSTKWLTGCLYTDVNGMFDDETTAVATKGSKSVEPSILMFLLCADGALHIYRLPDLTKPIYVAKDLACFPPGLSADYTARKGTAKEKVTEILVADLGDTTYKSPYLILRDANDDLTVYQPFRVKGGTAQSLSETLFFDKLPNPSFAKPQEEPPEDDPTFLPRFLPMRRCTNISGYSTVFLPGSSPSFLLKSSKSSPRVIGLQGSGVQAMSSFHTEGCEHGFIYADTHGIARVTQIPSDTSFAETGLSVKKILIGTDIDAVSYHPPSQSYVVGCNATEPFELPKDDDYHKEWARENHVFRPMVERGVLKLVSPITWTVVDTIEMESSETVLCVETLNLEISESTNERKQLIAVGTALCKGEDLPTRGHVHVYDIAEVIPEPGRPETNRKLKLVAKEDIPRGAVTAISGVGTQGLMLVAQGQKCMVRGLKEDGTLLPVAFMDMNCYVTSVKELPGTGLCLMSDAFKGVWFTGYTEEPYKMILFGKSSTKLEVLNADFLPDGPELFIVATDADGHIHILQFDPEHPKSLQGHLLLHRTTFNTGANHATSSLLLPTTANGPSTNPQQNSGSQSEKTPRVPQVLLLASPTGVLAALRPLSESAYRRLSSLATQLTTSLPHAAGLNPKGYRMPSTGCPTSGVDAGVGRSIVDGVMLERFVELGTGRRGEMAGRAGYGGPEEVRAELEGVLRWAGLGYF</sequence>
<reference evidence="13" key="1">
    <citation type="journal article" date="2023" name="Mol. Phylogenet. Evol.">
        <title>Genome-scale phylogeny and comparative genomics of the fungal order Sordariales.</title>
        <authorList>
            <person name="Hensen N."/>
            <person name="Bonometti L."/>
            <person name="Westerberg I."/>
            <person name="Brannstrom I.O."/>
            <person name="Guillou S."/>
            <person name="Cros-Aarteil S."/>
            <person name="Calhoun S."/>
            <person name="Haridas S."/>
            <person name="Kuo A."/>
            <person name="Mondo S."/>
            <person name="Pangilinan J."/>
            <person name="Riley R."/>
            <person name="LaButti K."/>
            <person name="Andreopoulos B."/>
            <person name="Lipzen A."/>
            <person name="Chen C."/>
            <person name="Yan M."/>
            <person name="Daum C."/>
            <person name="Ng V."/>
            <person name="Clum A."/>
            <person name="Steindorff A."/>
            <person name="Ohm R.A."/>
            <person name="Martin F."/>
            <person name="Silar P."/>
            <person name="Natvig D.O."/>
            <person name="Lalanne C."/>
            <person name="Gautier V."/>
            <person name="Ament-Velasquez S.L."/>
            <person name="Kruys A."/>
            <person name="Hutchinson M.I."/>
            <person name="Powell A.J."/>
            <person name="Barry K."/>
            <person name="Miller A.N."/>
            <person name="Grigoriev I.V."/>
            <person name="Debuchy R."/>
            <person name="Gladieux P."/>
            <person name="Hiltunen Thoren M."/>
            <person name="Johannesson H."/>
        </authorList>
    </citation>
    <scope>NUCLEOTIDE SEQUENCE</scope>
    <source>
        <strain evidence="13">CBS 314.62</strain>
    </source>
</reference>
<keyword evidence="3" id="KW-0694">RNA-binding</keyword>
<comment type="subcellular location">
    <subcellularLocation>
        <location evidence="1">Nucleus</location>
    </subcellularLocation>
</comment>
<evidence type="ECO:0000256" key="8">
    <source>
        <dbReference type="ARBA" id="ARBA00041264"/>
    </source>
</evidence>
<dbReference type="Pfam" id="PF23726">
    <property type="entry name" value="Beta-prop_RSE1_2nd"/>
    <property type="match status" value="1"/>
</dbReference>
<evidence type="ECO:0000256" key="2">
    <source>
        <dbReference type="ARBA" id="ARBA00022664"/>
    </source>
</evidence>
<dbReference type="Gene3D" id="2.130.10.10">
    <property type="entry name" value="YVTN repeat-like/Quinoprotein amine dehydrogenase"/>
    <property type="match status" value="2"/>
</dbReference>
<organism evidence="13 14">
    <name type="scientific">Podospora appendiculata</name>
    <dbReference type="NCBI Taxonomy" id="314037"/>
    <lineage>
        <taxon>Eukaryota</taxon>
        <taxon>Fungi</taxon>
        <taxon>Dikarya</taxon>
        <taxon>Ascomycota</taxon>
        <taxon>Pezizomycotina</taxon>
        <taxon>Sordariomycetes</taxon>
        <taxon>Sordariomycetidae</taxon>
        <taxon>Sordariales</taxon>
        <taxon>Podosporaceae</taxon>
        <taxon>Podospora</taxon>
    </lineage>
</organism>
<dbReference type="Pfam" id="PF03178">
    <property type="entry name" value="CPSF_A"/>
    <property type="match status" value="1"/>
</dbReference>
<evidence type="ECO:0000256" key="4">
    <source>
        <dbReference type="ARBA" id="ARBA00023242"/>
    </source>
</evidence>